<reference evidence="2 3" key="1">
    <citation type="journal article" date="2018" name="Mol. Biol. Evol.">
        <title>Broad Genomic Sampling Reveals a Smut Pathogenic Ancestry of the Fungal Clade Ustilaginomycotina.</title>
        <authorList>
            <person name="Kijpornyongpan T."/>
            <person name="Mondo S.J."/>
            <person name="Barry K."/>
            <person name="Sandor L."/>
            <person name="Lee J."/>
            <person name="Lipzen A."/>
            <person name="Pangilinan J."/>
            <person name="LaButti K."/>
            <person name="Hainaut M."/>
            <person name="Henrissat B."/>
            <person name="Grigoriev I.V."/>
            <person name="Spatafora J.W."/>
            <person name="Aime M.C."/>
        </authorList>
    </citation>
    <scope>NUCLEOTIDE SEQUENCE [LARGE SCALE GENOMIC DNA]</scope>
    <source>
        <strain evidence="2 3">MCA 4186</strain>
    </source>
</reference>
<evidence type="ECO:0000313" key="2">
    <source>
        <dbReference type="EMBL" id="PWN98668.1"/>
    </source>
</evidence>
<feature type="domain" description="GH15-like" evidence="1">
    <location>
        <begin position="73"/>
        <end position="568"/>
    </location>
</feature>
<dbReference type="PANTHER" id="PTHR31616:SF9">
    <property type="entry name" value="GLUCOAMYLASE, INTRACELLULAR SPORULATION-SPECIFIC"/>
    <property type="match status" value="1"/>
</dbReference>
<protein>
    <submittedName>
        <fullName evidence="2">Six-hairpin glycosidase</fullName>
    </submittedName>
</protein>
<dbReference type="RefSeq" id="XP_025598947.1">
    <property type="nucleotide sequence ID" value="XM_025742065.1"/>
</dbReference>
<name>A0A316ZCA3_9BASI</name>
<dbReference type="GO" id="GO:0005975">
    <property type="term" value="P:carbohydrate metabolic process"/>
    <property type="evidence" value="ECO:0007669"/>
    <property type="project" value="InterPro"/>
</dbReference>
<dbReference type="Pfam" id="PF00723">
    <property type="entry name" value="Glyco_hydro_15"/>
    <property type="match status" value="1"/>
</dbReference>
<dbReference type="EMBL" id="KZ819290">
    <property type="protein sequence ID" value="PWN98668.1"/>
    <property type="molecule type" value="Genomic_DNA"/>
</dbReference>
<dbReference type="GO" id="GO:0004553">
    <property type="term" value="F:hydrolase activity, hydrolyzing O-glycosyl compounds"/>
    <property type="evidence" value="ECO:0007669"/>
    <property type="project" value="TreeGrafter"/>
</dbReference>
<dbReference type="STRING" id="58919.A0A316ZCA3"/>
<sequence>MASSQFGGLPVFTAAAIAAAALAAGLTLPALVPAAAVVPRRLGIKARSQQGRGVLDEHELARRSLTWLIQAFGTGGRHAADTAVGVMVASPSRPEDRPGGKDENECYYFNWPRDTGLCVRALIGALERAEQGLEIGVEQESARRLHGIIKDTVELNMKLQLLPNRSGTFETGGIGEPKYMPDGSAFEDSWGRPQNDGPALRALSYLRYANYLLATRPAGSSELEFISTLYPRGGTPDSVRALVRDDLDFVARVWATDNTFELWEEVEASPSAGGGHFHVLCVQRAALLSGARFAARGDIADEERAERYTAAAHAIEERMERFWITDGKIEHEGGEAIKEGPMAIEWDDARRLGAISKSTLALPHATPTLQRLGGQQKPTEVDVACVLGFIHGWSGHLEGQDKDLWAPWGERAAATLYRCLLVFRDVYAINQGKELKDGILVGRYPEDVYDGVVQSIGHPWFLTTHGTAELLFISAAHWARLGHVKITALSLPLLQICDPSANIGTFHRGSDEYERALRGLRSLAEQQLARCRELVYSDGRMDEQIERQSAVQRGARHLSWSYASYLSCWDARDAREART</sequence>
<dbReference type="Proteomes" id="UP000245946">
    <property type="component" value="Unassembled WGS sequence"/>
</dbReference>
<dbReference type="InterPro" id="IPR008928">
    <property type="entry name" value="6-hairpin_glycosidase_sf"/>
</dbReference>
<dbReference type="GeneID" id="37269609"/>
<dbReference type="PANTHER" id="PTHR31616">
    <property type="entry name" value="TREHALASE"/>
    <property type="match status" value="1"/>
</dbReference>
<dbReference type="OrthoDB" id="6123450at2759"/>
<gene>
    <name evidence="2" type="ORF">FA09DRAFT_329180</name>
</gene>
<dbReference type="GO" id="GO:0000324">
    <property type="term" value="C:fungal-type vacuole"/>
    <property type="evidence" value="ECO:0007669"/>
    <property type="project" value="TreeGrafter"/>
</dbReference>
<dbReference type="Gene3D" id="1.50.10.10">
    <property type="match status" value="1"/>
</dbReference>
<dbReference type="SUPFAM" id="SSF48208">
    <property type="entry name" value="Six-hairpin glycosidases"/>
    <property type="match status" value="1"/>
</dbReference>
<keyword evidence="2" id="KW-0378">Hydrolase</keyword>
<dbReference type="InterPro" id="IPR012341">
    <property type="entry name" value="6hp_glycosidase-like_sf"/>
</dbReference>
<evidence type="ECO:0000259" key="1">
    <source>
        <dbReference type="Pfam" id="PF00723"/>
    </source>
</evidence>
<proteinExistence type="predicted"/>
<organism evidence="2 3">
    <name type="scientific">Tilletiopsis washingtonensis</name>
    <dbReference type="NCBI Taxonomy" id="58919"/>
    <lineage>
        <taxon>Eukaryota</taxon>
        <taxon>Fungi</taxon>
        <taxon>Dikarya</taxon>
        <taxon>Basidiomycota</taxon>
        <taxon>Ustilaginomycotina</taxon>
        <taxon>Exobasidiomycetes</taxon>
        <taxon>Entylomatales</taxon>
        <taxon>Entylomatales incertae sedis</taxon>
        <taxon>Tilletiopsis</taxon>
    </lineage>
</organism>
<keyword evidence="2" id="KW-0326">Glycosidase</keyword>
<accession>A0A316ZCA3</accession>
<dbReference type="InterPro" id="IPR011613">
    <property type="entry name" value="GH15-like"/>
</dbReference>
<dbReference type="AlphaFoldDB" id="A0A316ZCA3"/>
<keyword evidence="3" id="KW-1185">Reference proteome</keyword>
<evidence type="ECO:0000313" key="3">
    <source>
        <dbReference type="Proteomes" id="UP000245946"/>
    </source>
</evidence>